<accession>A0A5J5EX78</accession>
<feature type="region of interest" description="Disordered" evidence="1">
    <location>
        <begin position="24"/>
        <end position="56"/>
    </location>
</feature>
<comment type="caution">
    <text evidence="3">The sequence shown here is derived from an EMBL/GenBank/DDBJ whole genome shotgun (WGS) entry which is preliminary data.</text>
</comment>
<evidence type="ECO:0000256" key="1">
    <source>
        <dbReference type="SAM" id="MobiDB-lite"/>
    </source>
</evidence>
<evidence type="ECO:0000313" key="3">
    <source>
        <dbReference type="EMBL" id="KAA8906659.1"/>
    </source>
</evidence>
<dbReference type="EMBL" id="VXIS01000087">
    <property type="protein sequence ID" value="KAA8906659.1"/>
    <property type="molecule type" value="Genomic_DNA"/>
</dbReference>
<feature type="compositionally biased region" description="Low complexity" evidence="1">
    <location>
        <begin position="383"/>
        <end position="393"/>
    </location>
</feature>
<dbReference type="AlphaFoldDB" id="A0A5J5EX78"/>
<feature type="domain" description="FHA" evidence="2">
    <location>
        <begin position="113"/>
        <end position="165"/>
    </location>
</feature>
<name>A0A5J5EX78_9PEZI</name>
<dbReference type="FunCoup" id="A0A5J5EX78">
    <property type="interactions" value="395"/>
</dbReference>
<dbReference type="InParanoid" id="A0A5J5EX78"/>
<dbReference type="InterPro" id="IPR000253">
    <property type="entry name" value="FHA_dom"/>
</dbReference>
<dbReference type="Proteomes" id="UP000326924">
    <property type="component" value="Unassembled WGS sequence"/>
</dbReference>
<gene>
    <name evidence="3" type="ORF">FN846DRAFT_712731</name>
</gene>
<dbReference type="CDD" id="cd22699">
    <property type="entry name" value="FHA_PLM2-like"/>
    <property type="match status" value="1"/>
</dbReference>
<evidence type="ECO:0000259" key="2">
    <source>
        <dbReference type="PROSITE" id="PS50006"/>
    </source>
</evidence>
<evidence type="ECO:0000313" key="4">
    <source>
        <dbReference type="Proteomes" id="UP000326924"/>
    </source>
</evidence>
<organism evidence="3 4">
    <name type="scientific">Sphaerosporella brunnea</name>
    <dbReference type="NCBI Taxonomy" id="1250544"/>
    <lineage>
        <taxon>Eukaryota</taxon>
        <taxon>Fungi</taxon>
        <taxon>Dikarya</taxon>
        <taxon>Ascomycota</taxon>
        <taxon>Pezizomycotina</taxon>
        <taxon>Pezizomycetes</taxon>
        <taxon>Pezizales</taxon>
        <taxon>Pyronemataceae</taxon>
        <taxon>Sphaerosporella</taxon>
    </lineage>
</organism>
<proteinExistence type="predicted"/>
<dbReference type="OrthoDB" id="5348546at2759"/>
<feature type="region of interest" description="Disordered" evidence="1">
    <location>
        <begin position="206"/>
        <end position="277"/>
    </location>
</feature>
<feature type="region of interest" description="Disordered" evidence="1">
    <location>
        <begin position="374"/>
        <end position="400"/>
    </location>
</feature>
<protein>
    <recommendedName>
        <fullName evidence="2">FHA domain-containing protein</fullName>
    </recommendedName>
</protein>
<sequence>MRDNSPNMLESSSPNIHHVAGIKRLLPAFEPNSSPPPRFKRQKSRSNITAEDENLYPTPIPSSSIGILPSSPPNISHPAPRRPLLRRTQSTVSERAPLSAVPSIVLPESGEEISLGRSSNSSHYRLSANRLISRVHIKAAYHAATETEKANVQLKCVGWNGVKVHCQGRAWDLQKDDIFMSETEGAEIMLDVHDSRVVLEWPPRRACRSSSNLSGSPITGPPSSGRVHRSPSADWEAPNDENVDPWEHTRRISSRAKLTPVSPTPRRNIHGSMNSMNSMIQPHTAQSMSMAETFVDIYEDEPVSDDVGDETQLELPAPIAETATKFSRTSTRDVAEAFSEIVPQDEIAHSFLGSEPVLPPMTLFSTAEPLKTPPAAFRRHRSSSASSPLSLPSSERHRSASISPGKYLTLQNHLTNQLAFSRVNTMPLSELFDNLPTALATTATMDRVKEILIETACIGEIKRVGKDAAGKPLENQYYYIMEEDRDEGRKAAVGGRAGMRSCRKSHKQYYWKKPKKISN</sequence>
<dbReference type="PROSITE" id="PS50006">
    <property type="entry name" value="FHA_DOMAIN"/>
    <property type="match status" value="1"/>
</dbReference>
<feature type="compositionally biased region" description="Low complexity" evidence="1">
    <location>
        <begin position="214"/>
        <end position="225"/>
    </location>
</feature>
<reference evidence="3 4" key="1">
    <citation type="submission" date="2019-09" db="EMBL/GenBank/DDBJ databases">
        <title>Draft genome of the ectomycorrhizal ascomycete Sphaerosporella brunnea.</title>
        <authorList>
            <consortium name="DOE Joint Genome Institute"/>
            <person name="Benucci G.M."/>
            <person name="Marozzi G."/>
            <person name="Antonielli L."/>
            <person name="Sanchez S."/>
            <person name="Marco P."/>
            <person name="Wang X."/>
            <person name="Falini L.B."/>
            <person name="Barry K."/>
            <person name="Haridas S."/>
            <person name="Lipzen A."/>
            <person name="Labutti K."/>
            <person name="Grigoriev I.V."/>
            <person name="Murat C."/>
            <person name="Martin F."/>
            <person name="Albertini E."/>
            <person name="Donnini D."/>
            <person name="Bonito G."/>
        </authorList>
    </citation>
    <scope>NUCLEOTIDE SEQUENCE [LARGE SCALE GENOMIC DNA]</scope>
    <source>
        <strain evidence="3 4">Sb_GMNB300</strain>
    </source>
</reference>
<keyword evidence="4" id="KW-1185">Reference proteome</keyword>